<dbReference type="InterPro" id="IPR056592">
    <property type="entry name" value="Beta-prop_At3g26010-like"/>
</dbReference>
<dbReference type="PANTHER" id="PTHR35546:SF130">
    <property type="entry name" value="EXPRESSED PROTEIN"/>
    <property type="match status" value="1"/>
</dbReference>
<dbReference type="InterPro" id="IPR055290">
    <property type="entry name" value="At3g26010-like"/>
</dbReference>
<dbReference type="InterPro" id="IPR011043">
    <property type="entry name" value="Gal_Oxase/kelch_b-propeller"/>
</dbReference>
<accession>A0AA87YUU0</accession>
<evidence type="ECO:0000259" key="1">
    <source>
        <dbReference type="Pfam" id="PF24750"/>
    </source>
</evidence>
<comment type="caution">
    <text evidence="2">The sequence shown here is derived from an EMBL/GenBank/DDBJ whole genome shotgun (WGS) entry which is preliminary data.</text>
</comment>
<dbReference type="Pfam" id="PF24750">
    <property type="entry name" value="b-prop_At3g26010-like"/>
    <property type="match status" value="1"/>
</dbReference>
<protein>
    <recommendedName>
        <fullName evidence="1">F-box protein At3g26010-like beta-propeller domain-containing protein</fullName>
    </recommendedName>
</protein>
<dbReference type="SUPFAM" id="SSF50965">
    <property type="entry name" value="Galactose oxidase, central domain"/>
    <property type="match status" value="1"/>
</dbReference>
<organism evidence="2 3">
    <name type="scientific">Ficus carica</name>
    <name type="common">Common fig</name>
    <dbReference type="NCBI Taxonomy" id="3494"/>
    <lineage>
        <taxon>Eukaryota</taxon>
        <taxon>Viridiplantae</taxon>
        <taxon>Streptophyta</taxon>
        <taxon>Embryophyta</taxon>
        <taxon>Tracheophyta</taxon>
        <taxon>Spermatophyta</taxon>
        <taxon>Magnoliopsida</taxon>
        <taxon>eudicotyledons</taxon>
        <taxon>Gunneridae</taxon>
        <taxon>Pentapetalae</taxon>
        <taxon>rosids</taxon>
        <taxon>fabids</taxon>
        <taxon>Rosales</taxon>
        <taxon>Moraceae</taxon>
        <taxon>Ficeae</taxon>
        <taxon>Ficus</taxon>
    </lineage>
</organism>
<dbReference type="AlphaFoldDB" id="A0AA87YUU0"/>
<dbReference type="PANTHER" id="PTHR35546">
    <property type="entry name" value="F-BOX PROTEIN INTERACTION DOMAIN PROTEIN-RELATED"/>
    <property type="match status" value="1"/>
</dbReference>
<gene>
    <name evidence="2" type="ORF">TIFTF001_000184</name>
</gene>
<feature type="domain" description="F-box protein At3g26010-like beta-propeller" evidence="1">
    <location>
        <begin position="8"/>
        <end position="238"/>
    </location>
</feature>
<evidence type="ECO:0000313" key="2">
    <source>
        <dbReference type="EMBL" id="GMN23613.1"/>
    </source>
</evidence>
<evidence type="ECO:0000313" key="3">
    <source>
        <dbReference type="Proteomes" id="UP001187192"/>
    </source>
</evidence>
<dbReference type="Proteomes" id="UP001187192">
    <property type="component" value="Unassembled WGS sequence"/>
</dbReference>
<reference evidence="2" key="1">
    <citation type="submission" date="2023-07" db="EMBL/GenBank/DDBJ databases">
        <title>draft genome sequence of fig (Ficus carica).</title>
        <authorList>
            <person name="Takahashi T."/>
            <person name="Nishimura K."/>
        </authorList>
    </citation>
    <scope>NUCLEOTIDE SEQUENCE</scope>
</reference>
<proteinExistence type="predicted"/>
<keyword evidence="3" id="KW-1185">Reference proteome</keyword>
<dbReference type="EMBL" id="BTGU01000001">
    <property type="protein sequence ID" value="GMN23613.1"/>
    <property type="molecule type" value="Genomic_DNA"/>
</dbReference>
<sequence length="255" mass="28843">MLPFPLSIIGISNDLLLLGRAISFDYYICNPITRTWLHLPSNPYPSVTTGSGFMCQPNSSDSIDTSRYRFKVVLMSGTNDHAIIFSSETGQWTMSPVLFPGKVLPMNGYHSVSSNGVLYWLDGSEIFFGIAAFDPIKAEDFKGRCRYIDMPVPLGNRWQATMGKTCFGACLDVLRLSLLLKRRKGYFDVKIWELDGVAWWNLVHELVLKKADTSKMHVLAFHPKDGDVIFMLCNDHLCRYEIGKKKVSTIRAMAR</sequence>
<name>A0AA87YUU0_FICCA</name>